<dbReference type="Pfam" id="PF02075">
    <property type="entry name" value="RuvC"/>
    <property type="match status" value="1"/>
</dbReference>
<keyword evidence="10" id="KW-0233">DNA recombination</keyword>
<evidence type="ECO:0000256" key="3">
    <source>
        <dbReference type="ARBA" id="ARBA00022722"/>
    </source>
</evidence>
<evidence type="ECO:0000256" key="1">
    <source>
        <dbReference type="ARBA" id="ARBA00009518"/>
    </source>
</evidence>
<dbReference type="SUPFAM" id="SSF53098">
    <property type="entry name" value="Ribonuclease H-like"/>
    <property type="match status" value="1"/>
</dbReference>
<dbReference type="EMBL" id="UOGF01000018">
    <property type="protein sequence ID" value="VAX26856.1"/>
    <property type="molecule type" value="Genomic_DNA"/>
</dbReference>
<keyword evidence="9" id="KW-0238">DNA-binding</keyword>
<dbReference type="PANTHER" id="PTHR30194:SF3">
    <property type="entry name" value="CROSSOVER JUNCTION ENDODEOXYRIBONUCLEASE RUVC"/>
    <property type="match status" value="1"/>
</dbReference>
<keyword evidence="7 12" id="KW-0378">Hydrolase</keyword>
<proteinExistence type="inferred from homology"/>
<dbReference type="PANTHER" id="PTHR30194">
    <property type="entry name" value="CROSSOVER JUNCTION ENDODEOXYRIBONUCLEASE RUVC"/>
    <property type="match status" value="1"/>
</dbReference>
<comment type="similarity">
    <text evidence="1">Belongs to the RuvC family.</text>
</comment>
<dbReference type="GO" id="GO:0003677">
    <property type="term" value="F:DNA binding"/>
    <property type="evidence" value="ECO:0007669"/>
    <property type="project" value="UniProtKB-KW"/>
</dbReference>
<reference evidence="12" key="1">
    <citation type="submission" date="2018-06" db="EMBL/GenBank/DDBJ databases">
        <authorList>
            <person name="Zhirakovskaya E."/>
        </authorList>
    </citation>
    <scope>NUCLEOTIDE SEQUENCE</scope>
</reference>
<dbReference type="NCBIfam" id="TIGR00228">
    <property type="entry name" value="ruvC"/>
    <property type="match status" value="1"/>
</dbReference>
<dbReference type="GO" id="GO:0016787">
    <property type="term" value="F:hydrolase activity"/>
    <property type="evidence" value="ECO:0007669"/>
    <property type="project" value="UniProtKB-KW"/>
</dbReference>
<name>A0A3B1C8M5_9ZZZZ</name>
<keyword evidence="6" id="KW-0227">DNA damage</keyword>
<dbReference type="PRINTS" id="PR00696">
    <property type="entry name" value="RSOLVASERUVC"/>
</dbReference>
<organism evidence="12">
    <name type="scientific">hydrothermal vent metagenome</name>
    <dbReference type="NCBI Taxonomy" id="652676"/>
    <lineage>
        <taxon>unclassified sequences</taxon>
        <taxon>metagenomes</taxon>
        <taxon>ecological metagenomes</taxon>
    </lineage>
</organism>
<dbReference type="AlphaFoldDB" id="A0A3B1C8M5"/>
<dbReference type="InterPro" id="IPR002176">
    <property type="entry name" value="X-over_junc_endoDNase_RuvC"/>
</dbReference>
<dbReference type="InterPro" id="IPR036397">
    <property type="entry name" value="RNaseH_sf"/>
</dbReference>
<keyword evidence="4" id="KW-0479">Metal-binding</keyword>
<accession>A0A3B1C8M5</accession>
<dbReference type="EC" id="3.1.22.4" evidence="12"/>
<keyword evidence="8" id="KW-0460">Magnesium</keyword>
<evidence type="ECO:0000256" key="2">
    <source>
        <dbReference type="ARBA" id="ARBA00022490"/>
    </source>
</evidence>
<dbReference type="GO" id="GO:0006310">
    <property type="term" value="P:DNA recombination"/>
    <property type="evidence" value="ECO:0007669"/>
    <property type="project" value="UniProtKB-KW"/>
</dbReference>
<keyword evidence="11" id="KW-0234">DNA repair</keyword>
<dbReference type="GO" id="GO:0046872">
    <property type="term" value="F:metal ion binding"/>
    <property type="evidence" value="ECO:0007669"/>
    <property type="project" value="UniProtKB-KW"/>
</dbReference>
<evidence type="ECO:0000256" key="10">
    <source>
        <dbReference type="ARBA" id="ARBA00023172"/>
    </source>
</evidence>
<evidence type="ECO:0000313" key="12">
    <source>
        <dbReference type="EMBL" id="VAX26856.1"/>
    </source>
</evidence>
<protein>
    <submittedName>
        <fullName evidence="12">Crossover junction endodeoxyribonuclease RuvC</fullName>
        <ecNumber evidence="12">3.1.22.4</ecNumber>
    </submittedName>
</protein>
<evidence type="ECO:0000256" key="8">
    <source>
        <dbReference type="ARBA" id="ARBA00022842"/>
    </source>
</evidence>
<evidence type="ECO:0000256" key="5">
    <source>
        <dbReference type="ARBA" id="ARBA00022759"/>
    </source>
</evidence>
<dbReference type="CDD" id="cd16962">
    <property type="entry name" value="RuvC"/>
    <property type="match status" value="1"/>
</dbReference>
<sequence>MRILGIDPGIGVTGFSIIEEDARGCLFYRCSGDVRTKIKAPFSQRLKKIYDEILLVIDSEKPSVVALEDTFLAKNVKSALKLGQARGAAILAAACRDLPVYDYAPTAVKMAVVGHGGAAKRQVQQMVVHLLRLKQALASEHQADATAVAICHAHSARFQAKIKRSSESRLS</sequence>
<evidence type="ECO:0000256" key="9">
    <source>
        <dbReference type="ARBA" id="ARBA00023125"/>
    </source>
</evidence>
<keyword evidence="2" id="KW-0963">Cytoplasm</keyword>
<dbReference type="FunFam" id="3.30.420.10:FF:000002">
    <property type="entry name" value="Crossover junction endodeoxyribonuclease RuvC"/>
    <property type="match status" value="1"/>
</dbReference>
<dbReference type="Gene3D" id="3.30.420.10">
    <property type="entry name" value="Ribonuclease H-like superfamily/Ribonuclease H"/>
    <property type="match status" value="1"/>
</dbReference>
<evidence type="ECO:0000256" key="6">
    <source>
        <dbReference type="ARBA" id="ARBA00022763"/>
    </source>
</evidence>
<dbReference type="InterPro" id="IPR012337">
    <property type="entry name" value="RNaseH-like_sf"/>
</dbReference>
<gene>
    <name evidence="12" type="ORF">MNBD_NITROSPIRAE01-817</name>
</gene>
<dbReference type="GO" id="GO:0006281">
    <property type="term" value="P:DNA repair"/>
    <property type="evidence" value="ECO:0007669"/>
    <property type="project" value="UniProtKB-KW"/>
</dbReference>
<evidence type="ECO:0000256" key="7">
    <source>
        <dbReference type="ARBA" id="ARBA00022801"/>
    </source>
</evidence>
<keyword evidence="5" id="KW-0255">Endonuclease</keyword>
<dbReference type="HAMAP" id="MF_00034">
    <property type="entry name" value="RuvC"/>
    <property type="match status" value="1"/>
</dbReference>
<evidence type="ECO:0000256" key="11">
    <source>
        <dbReference type="ARBA" id="ARBA00023204"/>
    </source>
</evidence>
<evidence type="ECO:0000256" key="4">
    <source>
        <dbReference type="ARBA" id="ARBA00022723"/>
    </source>
</evidence>
<keyword evidence="3" id="KW-0540">Nuclease</keyword>
<dbReference type="GO" id="GO:0004520">
    <property type="term" value="F:DNA endonuclease activity"/>
    <property type="evidence" value="ECO:0007669"/>
    <property type="project" value="InterPro"/>
</dbReference>